<keyword evidence="1" id="KW-0732">Signal</keyword>
<dbReference type="InterPro" id="IPR018247">
    <property type="entry name" value="EF_Hand_1_Ca_BS"/>
</dbReference>
<dbReference type="InterPro" id="IPR038081">
    <property type="entry name" value="CalX-like_sf"/>
</dbReference>
<dbReference type="PROSITE" id="PS50933">
    <property type="entry name" value="CHRD"/>
    <property type="match status" value="1"/>
</dbReference>
<dbReference type="SMART" id="SM00237">
    <property type="entry name" value="Calx_beta"/>
    <property type="match status" value="3"/>
</dbReference>
<dbReference type="InterPro" id="IPR003644">
    <property type="entry name" value="Calx_beta"/>
</dbReference>
<accession>A0A517NVS9</accession>
<feature type="region of interest" description="Disordered" evidence="4">
    <location>
        <begin position="2993"/>
        <end position="3020"/>
    </location>
</feature>
<dbReference type="PROSITE" id="PS00018">
    <property type="entry name" value="EF_HAND_1"/>
    <property type="match status" value="1"/>
</dbReference>
<dbReference type="SMART" id="SM00754">
    <property type="entry name" value="CHRD"/>
    <property type="match status" value="1"/>
</dbReference>
<dbReference type="PANTHER" id="PTHR34720:SF9">
    <property type="entry name" value="BLR4714 PROTEIN"/>
    <property type="match status" value="1"/>
</dbReference>
<dbReference type="GO" id="GO:0016020">
    <property type="term" value="C:membrane"/>
    <property type="evidence" value="ECO:0007669"/>
    <property type="project" value="InterPro"/>
</dbReference>
<evidence type="ECO:0000256" key="2">
    <source>
        <dbReference type="ARBA" id="ARBA00022737"/>
    </source>
</evidence>
<sequence>MLSTENASAETPASLRTSSRHKRRRSRPISSRRAARTRRLSCETLEARRVLTAYLVTTLDDTVAADGEVSLREAIQASNTNAAVGDAAAGVSGAVAGAPGDSITFAAALSSETISLSGGQFSISDDLAIALGDASSITIDGGGDSRVFLIDGGGPSSIDGLTITGGNDVNGGGMFVSAGQTLTLSNVNISGNVATGDAATEGGGGVYSEADSLTISDSVIESNQASGASGSGGGIFSAAGSTTLDATNVRFNSANRAGGGVEVGVGTFVFQNNSALTNNDVNGLSVLATAPAPGNGGGLHVTGAANVSLTGGSVFGNEAASEGGGLWNNAGTMTIDGTLIDSNFVESIGGDADAQGGGGVFNNGGILNISNATISNNEALDPDAGATQDDGGGGLFNNGGTVTLTDTDLTANFATDGLGNGGAILSLGGSVVISGGTITANEAARAGGGIENNDGAVTLNAVTVGGIAGADGNLAGINGGGLHVSAAGTTNVNDGSFQNNVAMREGGGLWNNAGTMTIDGTMVTGNTASGDESHDGGGGVFNNGGTLDIIGATISANLANGASGSGGGVFSTDGDVDIQSSTIGLNGANRAGGGIEIVEGNLTLTGSNLVNNDVDGTATGGPAAPGNGGGLHVSGAVTTVIDGGSVFGNVAQAEGGGLWNSGTGTMTIRNGTIIEANEALGDSADQGGGGIFNNGGTLAINGTASAIAVVDNFASGTSGSGGGLLSVGGNVTIDNADFDLNAANRAGGGIEIAGGTMTINDTNLTNNDVNGSAGMAAPGNGGALHISGFAVVGLSGGTVSGNAAANEGGGLWNSNVGILGVDGATIENNTAVVGGGIFTQSGSAQAVRLTMVNSAPNGGPTDSGLFLTPVFTAFHDGGFDLFNAGETASAELERIAEDGNNGPITAAFAAGQANGVSASLPGGPFSPGATETAVFVLDPVDNRYYSYASMVIPSNDAFIANDDAQMLELFDADGNLLPIDFTVTGAAVWDAGTELNDETDAAFFDQMAADTGTAESAAVTSHAGFINSVGNPGGTSIILGGTQSVGPMRTFGTANADFTSDGYELLQVTIEDAGSGTSLVNVIVNANTATGDAATEGGGGIFHGDGLLRITGGAITNNVANGMAGSGGGILNLGGTIEVTSAAITGNTANRAGGGIESAANSMTNLMDVNLDDNIAGPASLAAPGNGGGLHITGAGDATIVGGTVSGNFAAAEGGGLWNGTGTMTIDGTTIQDNSAAGNASDQGGGGIFNAGGAVDIARATISNNLAASATTFALSGTQEVPSVTTTSMGQASLQYNPLSGTFRLDAFVSGIELTDQTALPELTGAHIHLGDAGTNGDVIINLGIDTWQTVDGGIRFLADDVAVPAANVSELLAGGTYLNIHSTNNPGGEVRGQVTFPATMGSGGGILNDQGSVTILNSSISDNVASRAGGGIESNVGTTTLSGVNLDRNIAGASGAATPGNGGGLHITGAGNATISGGTVNDNRAGREGGGLWNGSGVMTVNGTTISDNTASGPAADDGGGGIFNNGGDLQLTSVSIANNTADGASSSGGGILNLGGSLSVVDSSITGNEANRAGGGIETTGGSTVSITNSAIDFNSLVAATVAPGNGGGIHIGGDGAVTVSGGSVSDNEAIEGGGLWNSSAGTLTVDGTTVSGNTAVAGGGIYNDAAAADADQTFSLDFIPLNGSSVTGTGSVTVSSPTATTRTIRVVIDAEGLQDVSAFGGLHVAHIHGQFAGNATRPVLEQGDGPFFDGDGGAANGFPPTASVPPSLANDDGRTIADGFLDFLEGRPQYGPVVLNLTSVQLRDASATSSNPPEGVPPLGHFLALVGGGDIDPAALFPSGTEFDLDTTYTFDLTNADEARQFNNIAPAGLREIVLHGQTVDTAISDAIDAVAMGTAPSGVDLGDGSSFRITAPVGVSLITPVSGGVTVTNASVSGNIATGDDLAEGGGGIHNSGSLSVTDSDITGNSATGSAGSGGGIWNGGIASISDSTINVNVANRAGGGIEATDTSTTTLVGVSLNANVAGPDGTAAPGNGGGLHVSGAGTTTIADSSIVDNVAAREGGGLWNGSGVMTVFNSDINQNVASGDSAVHGGGGIFNSGGNLQISQSEITRNFAEGSSGSGGGLFNLDGTVSVTDTVISRNVANRAGGGIEDNSGQSLSLLRVQLTGNDAGSSPGNGGGLHLTGDGTVQIDASLIARNSADNEGGGLWNSASGTISVSQSTISNNLSGSGGGVFNDGSGGDISLNNSTIANNFATGSGGGLATEGGSLTISSATIAYNTAPSGGGIEVSGGDVDLSQTLIASNNATVGPNISGTVTSSGNNLIADTTDAVVDGTSASDLTNVDARIGVLTDNGGLTPTIALLAGSPAINAGVAMAGDVDQRGVSRPQGGQADIGAFESDLAGTASLTLVAVDSELTEGDSGMNNFTFRVTRSGSVDGELMFDFRAFGSGNNPASVGDFTTTSQLPAGTVTFADQQAEVDFMISILGDNDVEATETFTVQISNPSGGANIAVDSATATITNDDVAPAPTLSITAADGDELEGNADDAIFTFVVNRSSAVGNAAVDFAVVGTGTDAATADDFVGAVLPSGTLNFVDGESSQTISIPVAGDDQTENDETFSVTLSNAAAPFVIQTATAAGTIRNDDMDPVTLPPLVSIAGTDSDKAEGDTGTSVLSFTVTRSANTDGVATVDYTVTGSGTNAANADDFAGGVFETGTVTFADGESTQTILINVAGDTLVEPDETFDVTLSNASTSVVLQNGVASGVIRNDDVSDTTSSFAIAATDSDRNEGDTGTTPFTFTVTRSGSLDSAAMIDYSVAGTSSANASASDFGGTLPTGTVVFDAGQSTGVVTVNVSGDMVVEPSEQFTVTLVNAAAGNVIATPSAIGTIRNDDSSVIIESRVIAPLDVARAHSIPASTMPTAIIFRVVSPTTISVVPIGAVSFTDNVRILDDDLFDIATYVDGFASADASELGFHAVIFEASTTDRLYSIRSSAGPNALQGQPKTNLLQPTDTDGDSQTSPADALAVLNALASQAEANRGNGAQGESAALIDSEFYVDVNRDGELTPSDVLVVLNHLSDQANANQASGEQLPSDFLGSPSSDADDTAVRDEALALLDSSDSVDNGIDEVAAGQSSPIELDTIDRIFAGDDESEQDLVDDELELLSR</sequence>
<dbReference type="SUPFAM" id="SSF141072">
    <property type="entry name" value="CalX-like"/>
    <property type="match status" value="4"/>
</dbReference>
<dbReference type="EMBL" id="CP036526">
    <property type="protein sequence ID" value="QDT11229.1"/>
    <property type="molecule type" value="Genomic_DNA"/>
</dbReference>
<dbReference type="Gene3D" id="2.60.40.2130">
    <property type="entry name" value="F-spondin domain"/>
    <property type="match status" value="1"/>
</dbReference>
<dbReference type="InterPro" id="IPR009465">
    <property type="entry name" value="Spondin_N"/>
</dbReference>
<organism evidence="6 7">
    <name type="scientific">Stieleria marina</name>
    <dbReference type="NCBI Taxonomy" id="1930275"/>
    <lineage>
        <taxon>Bacteria</taxon>
        <taxon>Pseudomonadati</taxon>
        <taxon>Planctomycetota</taxon>
        <taxon>Planctomycetia</taxon>
        <taxon>Pirellulales</taxon>
        <taxon>Pirellulaceae</taxon>
        <taxon>Stieleria</taxon>
    </lineage>
</organism>
<gene>
    <name evidence="6" type="ORF">K239x_32230</name>
</gene>
<feature type="domain" description="CHRD" evidence="5">
    <location>
        <begin position="1267"/>
        <end position="1400"/>
    </location>
</feature>
<dbReference type="InterPro" id="IPR038678">
    <property type="entry name" value="Spondin_N_sf"/>
</dbReference>
<evidence type="ECO:0000313" key="6">
    <source>
        <dbReference type="EMBL" id="QDT11229.1"/>
    </source>
</evidence>
<evidence type="ECO:0000313" key="7">
    <source>
        <dbReference type="Proteomes" id="UP000319817"/>
    </source>
</evidence>
<feature type="region of interest" description="Disordered" evidence="4">
    <location>
        <begin position="1"/>
        <end position="37"/>
    </location>
</feature>
<evidence type="ECO:0000256" key="1">
    <source>
        <dbReference type="ARBA" id="ARBA00022729"/>
    </source>
</evidence>
<dbReference type="NCBIfam" id="NF041518">
    <property type="entry name" value="choice_anch_Q"/>
    <property type="match status" value="1"/>
</dbReference>
<dbReference type="InterPro" id="IPR011050">
    <property type="entry name" value="Pectin_lyase_fold/virulence"/>
</dbReference>
<dbReference type="PANTHER" id="PTHR34720">
    <property type="entry name" value="MICROCYSTIN DEPENDENT PROTEIN"/>
    <property type="match status" value="1"/>
</dbReference>
<dbReference type="InterPro" id="IPR010895">
    <property type="entry name" value="CHRD"/>
</dbReference>
<keyword evidence="2" id="KW-0677">Repeat</keyword>
<dbReference type="SMART" id="SM00710">
    <property type="entry name" value="PbH1"/>
    <property type="match status" value="25"/>
</dbReference>
<keyword evidence="3" id="KW-0106">Calcium</keyword>
<feature type="compositionally biased region" description="Polar residues" evidence="4">
    <location>
        <begin position="1"/>
        <end position="11"/>
    </location>
</feature>
<reference evidence="6 7" key="1">
    <citation type="submission" date="2019-02" db="EMBL/GenBank/DDBJ databases">
        <title>Deep-cultivation of Planctomycetes and their phenomic and genomic characterization uncovers novel biology.</title>
        <authorList>
            <person name="Wiegand S."/>
            <person name="Jogler M."/>
            <person name="Boedeker C."/>
            <person name="Pinto D."/>
            <person name="Vollmers J."/>
            <person name="Rivas-Marin E."/>
            <person name="Kohn T."/>
            <person name="Peeters S.H."/>
            <person name="Heuer A."/>
            <person name="Rast P."/>
            <person name="Oberbeckmann S."/>
            <person name="Bunk B."/>
            <person name="Jeske O."/>
            <person name="Meyerdierks A."/>
            <person name="Storesund J.E."/>
            <person name="Kallscheuer N."/>
            <person name="Luecker S."/>
            <person name="Lage O.M."/>
            <person name="Pohl T."/>
            <person name="Merkel B.J."/>
            <person name="Hornburger P."/>
            <person name="Mueller R.-W."/>
            <person name="Bruemmer F."/>
            <person name="Labrenz M."/>
            <person name="Spormann A.M."/>
            <person name="Op den Camp H."/>
            <person name="Overmann J."/>
            <person name="Amann R."/>
            <person name="Jetten M.S.M."/>
            <person name="Mascher T."/>
            <person name="Medema M.H."/>
            <person name="Devos D.P."/>
            <person name="Kaster A.-K."/>
            <person name="Ovreas L."/>
            <person name="Rohde M."/>
            <person name="Galperin M.Y."/>
            <person name="Jogler C."/>
        </authorList>
    </citation>
    <scope>NUCLEOTIDE SEQUENCE [LARGE SCALE GENOMIC DNA]</scope>
    <source>
        <strain evidence="6 7">K23_9</strain>
    </source>
</reference>
<protein>
    <submittedName>
        <fullName evidence="6">Putative outer membrane protein pmp20</fullName>
    </submittedName>
</protein>
<name>A0A517NVS9_9BACT</name>
<dbReference type="RefSeq" id="WP_419188984.1">
    <property type="nucleotide sequence ID" value="NZ_CP036526.1"/>
</dbReference>
<dbReference type="Proteomes" id="UP000319817">
    <property type="component" value="Chromosome"/>
</dbReference>
<dbReference type="InterPro" id="IPR059226">
    <property type="entry name" value="Choice_anch_Q_dom"/>
</dbReference>
<dbReference type="GO" id="GO:0007154">
    <property type="term" value="P:cell communication"/>
    <property type="evidence" value="ECO:0007669"/>
    <property type="project" value="InterPro"/>
</dbReference>
<dbReference type="Gene3D" id="2.60.40.2030">
    <property type="match status" value="4"/>
</dbReference>
<dbReference type="Pfam" id="PF03160">
    <property type="entry name" value="Calx-beta"/>
    <property type="match status" value="4"/>
</dbReference>
<dbReference type="Pfam" id="PF07452">
    <property type="entry name" value="CHRD"/>
    <property type="match status" value="1"/>
</dbReference>
<dbReference type="NCBIfam" id="NF038123">
    <property type="entry name" value="NF038123_dom"/>
    <property type="match status" value="1"/>
</dbReference>
<proteinExistence type="predicted"/>
<feature type="region of interest" description="Disordered" evidence="4">
    <location>
        <begin position="3083"/>
        <end position="3104"/>
    </location>
</feature>
<keyword evidence="7" id="KW-1185">Reference proteome</keyword>
<dbReference type="InterPro" id="IPR006626">
    <property type="entry name" value="PbH1"/>
</dbReference>
<feature type="compositionally biased region" description="Basic residues" evidence="4">
    <location>
        <begin position="18"/>
        <end position="27"/>
    </location>
</feature>
<dbReference type="SUPFAM" id="SSF51126">
    <property type="entry name" value="Pectin lyase-like"/>
    <property type="match status" value="8"/>
</dbReference>
<evidence type="ECO:0000256" key="4">
    <source>
        <dbReference type="SAM" id="MobiDB-lite"/>
    </source>
</evidence>
<evidence type="ECO:0000259" key="5">
    <source>
        <dbReference type="PROSITE" id="PS50933"/>
    </source>
</evidence>
<evidence type="ECO:0000256" key="3">
    <source>
        <dbReference type="ARBA" id="ARBA00022837"/>
    </source>
</evidence>